<accession>A0A4T0X629</accession>
<dbReference type="SMART" id="SM00353">
    <property type="entry name" value="HLH"/>
    <property type="match status" value="1"/>
</dbReference>
<dbReference type="OrthoDB" id="2133190at2759"/>
<evidence type="ECO:0000313" key="4">
    <source>
        <dbReference type="Proteomes" id="UP000307173"/>
    </source>
</evidence>
<gene>
    <name evidence="3" type="ORF">CANINC_000463</name>
</gene>
<dbReference type="Gene3D" id="4.10.280.10">
    <property type="entry name" value="Helix-loop-helix DNA-binding domain"/>
    <property type="match status" value="1"/>
</dbReference>
<feature type="compositionally biased region" description="Low complexity" evidence="1">
    <location>
        <begin position="33"/>
        <end position="53"/>
    </location>
</feature>
<dbReference type="SUPFAM" id="SSF47459">
    <property type="entry name" value="HLH, helix-loop-helix DNA-binding domain"/>
    <property type="match status" value="1"/>
</dbReference>
<dbReference type="InterPro" id="IPR036638">
    <property type="entry name" value="HLH_DNA-bd_sf"/>
</dbReference>
<organism evidence="3 4">
    <name type="scientific">Pichia inconspicua</name>
    <dbReference type="NCBI Taxonomy" id="52247"/>
    <lineage>
        <taxon>Eukaryota</taxon>
        <taxon>Fungi</taxon>
        <taxon>Dikarya</taxon>
        <taxon>Ascomycota</taxon>
        <taxon>Saccharomycotina</taxon>
        <taxon>Pichiomycetes</taxon>
        <taxon>Pichiales</taxon>
        <taxon>Pichiaceae</taxon>
        <taxon>Pichia</taxon>
    </lineage>
</organism>
<feature type="compositionally biased region" description="Polar residues" evidence="1">
    <location>
        <begin position="16"/>
        <end position="27"/>
    </location>
</feature>
<dbReference type="STRING" id="52247.A0A4T0X629"/>
<dbReference type="AlphaFoldDB" id="A0A4T0X629"/>
<feature type="compositionally biased region" description="Polar residues" evidence="1">
    <location>
        <begin position="68"/>
        <end position="92"/>
    </location>
</feature>
<comment type="caution">
    <text evidence="3">The sequence shown here is derived from an EMBL/GenBank/DDBJ whole genome shotgun (WGS) entry which is preliminary data.</text>
</comment>
<dbReference type="Pfam" id="PF00010">
    <property type="entry name" value="HLH"/>
    <property type="match status" value="1"/>
</dbReference>
<dbReference type="GO" id="GO:0046983">
    <property type="term" value="F:protein dimerization activity"/>
    <property type="evidence" value="ECO:0007669"/>
    <property type="project" value="InterPro"/>
</dbReference>
<sequence>MPASSFDNELDFDQDFGNTSDSQTIFSDTRKVSLSTTDTRSSLSPASSDSGLLGNATTLPSSSSSSSKNKQNRINVNSNRPSLSSKQGKSSHNMIEKKYRNNINTKFLELKNAVPTLRILDNTSPINFDDLEGLVPAPRLNKANILAKATEYIYHLESKNRFLLKELHLLRMNKANNQILHPLQNNISVPLQRNHNYNQHSYPHPRHHSFPDNLNQPISTNSDYALLYQQLKFQNSVDSHYDSLPSSIPSSPSPESKYGYETEMPFDDTLRHRTHNQTQNEHNENNILNQPQFESNSYNNTHSLANKIMVGGIATLIGSSLASDSSNYKSFGSTPFLFFLDKSLKVIQLITFTSCLYFFVQPLISPIYKWKQNYNKTHSRSLYFTLLFSFLNLILGDRVDNHSNINAVKYSCPIDISSFPMSLHDLLLTYINLSKVDSNHLTNPIEHIFNKIVLLDFILRKFPVLGTLLGFKSKISNLTTQLMNFKDPNNNSKIIKFVNLDSDFINSSAVIDELSKILYSLKRTKSSKKTADDLYGDINYGSGYSSIHEYLYNTPLNKINLFELVSVLWCVDNLRSRMISYLSDTINDINSDDSLILRINEIENFIPISCIKLIKCCMIFQCILQPSNKENLIDTLKMILLNVEENLIKSKSDNQTQVLMDIENLLKLIHSSSSSTLSKVIAVITAEEKYQTSLISDENRLSLVCSIILHQFSVGNYIYARSLIKYLKNDDKSCKFQNLNSITLMSLIATIKTLMVALKFKDLNDANFKETISVSNPSSEADILSNITIYDSELECNSNLDTEILNDDKYDQVLQDLLCSLRVYVGQGCRGDGNLDCCVDYDILNLHYGLQSDLSHKLLELAKEIAGY</sequence>
<proteinExistence type="predicted"/>
<dbReference type="PANTHER" id="PTHR47336">
    <property type="entry name" value="TRANSCRIPTION FACTOR HMS1-RELATED"/>
    <property type="match status" value="1"/>
</dbReference>
<feature type="domain" description="BHLH" evidence="2">
    <location>
        <begin position="87"/>
        <end position="156"/>
    </location>
</feature>
<evidence type="ECO:0000313" key="3">
    <source>
        <dbReference type="EMBL" id="TID30941.1"/>
    </source>
</evidence>
<dbReference type="Proteomes" id="UP000307173">
    <property type="component" value="Unassembled WGS sequence"/>
</dbReference>
<feature type="region of interest" description="Disordered" evidence="1">
    <location>
        <begin position="1"/>
        <end position="92"/>
    </location>
</feature>
<reference evidence="3 4" key="1">
    <citation type="journal article" date="2019" name="Front. Genet.">
        <title>Whole-Genome Sequencing of the Opportunistic Yeast Pathogen Candida inconspicua Uncovers Its Hybrid Origin.</title>
        <authorList>
            <person name="Mixao V."/>
            <person name="Hansen A.P."/>
            <person name="Saus E."/>
            <person name="Boekhout T."/>
            <person name="Lass-Florl C."/>
            <person name="Gabaldon T."/>
        </authorList>
    </citation>
    <scope>NUCLEOTIDE SEQUENCE [LARGE SCALE GENOMIC DNA]</scope>
    <source>
        <strain evidence="3 4">CBS 180</strain>
    </source>
</reference>
<dbReference type="PANTHER" id="PTHR47336:SF2">
    <property type="entry name" value="TRANSCRIPTION FACTOR HMS1-RELATED"/>
    <property type="match status" value="1"/>
</dbReference>
<dbReference type="InterPro" id="IPR011598">
    <property type="entry name" value="bHLH_dom"/>
</dbReference>
<dbReference type="InterPro" id="IPR052099">
    <property type="entry name" value="Regulatory_TF_Diverse"/>
</dbReference>
<protein>
    <recommendedName>
        <fullName evidence="2">BHLH domain-containing protein</fullName>
    </recommendedName>
</protein>
<dbReference type="EMBL" id="SELW01000083">
    <property type="protein sequence ID" value="TID30941.1"/>
    <property type="molecule type" value="Genomic_DNA"/>
</dbReference>
<dbReference type="PROSITE" id="PS50888">
    <property type="entry name" value="BHLH"/>
    <property type="match status" value="1"/>
</dbReference>
<name>A0A4T0X629_9ASCO</name>
<evidence type="ECO:0000256" key="1">
    <source>
        <dbReference type="SAM" id="MobiDB-lite"/>
    </source>
</evidence>
<evidence type="ECO:0000259" key="2">
    <source>
        <dbReference type="PROSITE" id="PS50888"/>
    </source>
</evidence>
<keyword evidence="4" id="KW-1185">Reference proteome</keyword>